<dbReference type="AlphaFoldDB" id="A0A9P7YDG1"/>
<sequence length="679" mass="74709">MASLSMVGLAGMAATVIASPISNGGRSSHVRFQSSLSVTQDSIHNAYIEYATTDFVGDLQMHYGDCDTAESENFHHFIGRTEVSAEFQPGRFVWIVPEDAKTGGCLHAVSGSEIVGRSAPVTIAAPVKKREAIADIADTSGPWFDGVAYMKSKNNTDAFVASAKNKTIAIVGGGMSGLMTSLLLQSVGIENWEIMESSQRVGGRIRTKYLNGTKPSDYQYQEMGPMRFPVSLTYDDTNETIPIKDHEMVFQLGALLNKMNNKSDIAVNFIPWIQTSANTPANSRGVRLANGRIPSSSQVKANSSLIGTAQVSSNQTEEEMANEAVEAFEGLTEEKMKEFATNMYKAHKSSEEAGLFDWSVANYLRYNLSVSLNVTDFIASSGGNYPMWEYDTVYFAAATWRTIDQGLESLPRAFLPHVQNKTTFGRYVSGLTYHEDSGKIAVNWRDQADKLTMATQSKEFDYAVVTAPFSKVRLWRLPAYSSLLSRAISTMNYSPSCKIALHYKTRFWEHLSPPIIGGCGSTDIPGVGSICYPAYQVNSTIPGVILASYVSGTIARSVGALSTADHVAMIQRAMVEVHGEVAAEQWTGNYERQCWEFDEHQAGAWASPWVGQQDLYLPAYYQTEFKTIFIGEHTSYTHAWIFSALDSAVRGASQLLLDMGLVDEAKEVVNTWMGRWITI</sequence>
<dbReference type="SUPFAM" id="SSF51905">
    <property type="entry name" value="FAD/NAD(P)-binding domain"/>
    <property type="match status" value="1"/>
</dbReference>
<dbReference type="SUPFAM" id="SSF54373">
    <property type="entry name" value="FAD-linked reductases, C-terminal domain"/>
    <property type="match status" value="1"/>
</dbReference>
<dbReference type="EMBL" id="MU251631">
    <property type="protein sequence ID" value="KAG9230988.1"/>
    <property type="molecule type" value="Genomic_DNA"/>
</dbReference>
<organism evidence="3 4">
    <name type="scientific">Amylocarpus encephaloides</name>
    <dbReference type="NCBI Taxonomy" id="45428"/>
    <lineage>
        <taxon>Eukaryota</taxon>
        <taxon>Fungi</taxon>
        <taxon>Dikarya</taxon>
        <taxon>Ascomycota</taxon>
        <taxon>Pezizomycotina</taxon>
        <taxon>Leotiomycetes</taxon>
        <taxon>Helotiales</taxon>
        <taxon>Helotiales incertae sedis</taxon>
        <taxon>Amylocarpus</taxon>
    </lineage>
</organism>
<feature type="chain" id="PRO_5040165681" evidence="1">
    <location>
        <begin position="19"/>
        <end position="679"/>
    </location>
</feature>
<accession>A0A9P7YDG1</accession>
<feature type="domain" description="Amine oxidase" evidence="2">
    <location>
        <begin position="175"/>
        <end position="656"/>
    </location>
</feature>
<comment type="caution">
    <text evidence="3">The sequence shown here is derived from an EMBL/GenBank/DDBJ whole genome shotgun (WGS) entry which is preliminary data.</text>
</comment>
<feature type="signal peptide" evidence="1">
    <location>
        <begin position="1"/>
        <end position="18"/>
    </location>
</feature>
<evidence type="ECO:0000259" key="2">
    <source>
        <dbReference type="Pfam" id="PF01593"/>
    </source>
</evidence>
<proteinExistence type="predicted"/>
<keyword evidence="4" id="KW-1185">Reference proteome</keyword>
<dbReference type="GO" id="GO:0009063">
    <property type="term" value="P:amino acid catabolic process"/>
    <property type="evidence" value="ECO:0007669"/>
    <property type="project" value="TreeGrafter"/>
</dbReference>
<dbReference type="OrthoDB" id="7777654at2759"/>
<dbReference type="Gene3D" id="1.20.1440.240">
    <property type="match status" value="1"/>
</dbReference>
<dbReference type="PANTHER" id="PTHR10742:SF382">
    <property type="entry name" value="AMINE OXIDASE DOMAIN-CONTAINING PROTEIN"/>
    <property type="match status" value="1"/>
</dbReference>
<dbReference type="Gene3D" id="3.90.660.10">
    <property type="match status" value="1"/>
</dbReference>
<dbReference type="PANTHER" id="PTHR10742">
    <property type="entry name" value="FLAVIN MONOAMINE OXIDASE"/>
    <property type="match status" value="1"/>
</dbReference>
<dbReference type="InterPro" id="IPR036188">
    <property type="entry name" value="FAD/NAD-bd_sf"/>
</dbReference>
<keyword evidence="1" id="KW-0732">Signal</keyword>
<dbReference type="Proteomes" id="UP000824998">
    <property type="component" value="Unassembled WGS sequence"/>
</dbReference>
<reference evidence="3" key="1">
    <citation type="journal article" date="2021" name="IMA Fungus">
        <title>Genomic characterization of three marine fungi, including Emericellopsis atlantica sp. nov. with signatures of a generalist lifestyle and marine biomass degradation.</title>
        <authorList>
            <person name="Hagestad O.C."/>
            <person name="Hou L."/>
            <person name="Andersen J.H."/>
            <person name="Hansen E.H."/>
            <person name="Altermark B."/>
            <person name="Li C."/>
            <person name="Kuhnert E."/>
            <person name="Cox R.J."/>
            <person name="Crous P.W."/>
            <person name="Spatafora J.W."/>
            <person name="Lail K."/>
            <person name="Amirebrahimi M."/>
            <person name="Lipzen A."/>
            <person name="Pangilinan J."/>
            <person name="Andreopoulos W."/>
            <person name="Hayes R.D."/>
            <person name="Ng V."/>
            <person name="Grigoriev I.V."/>
            <person name="Jackson S.A."/>
            <person name="Sutton T.D.S."/>
            <person name="Dobson A.D.W."/>
            <person name="Rama T."/>
        </authorList>
    </citation>
    <scope>NUCLEOTIDE SEQUENCE</scope>
    <source>
        <strain evidence="3">TRa018bII</strain>
    </source>
</reference>
<dbReference type="GO" id="GO:0001716">
    <property type="term" value="F:L-amino-acid oxidase activity"/>
    <property type="evidence" value="ECO:0007669"/>
    <property type="project" value="TreeGrafter"/>
</dbReference>
<dbReference type="Pfam" id="PF01593">
    <property type="entry name" value="Amino_oxidase"/>
    <property type="match status" value="1"/>
</dbReference>
<evidence type="ECO:0000256" key="1">
    <source>
        <dbReference type="SAM" id="SignalP"/>
    </source>
</evidence>
<dbReference type="InterPro" id="IPR050281">
    <property type="entry name" value="Flavin_monoamine_oxidase"/>
</dbReference>
<gene>
    <name evidence="3" type="ORF">BJ875DRAFT_470757</name>
</gene>
<evidence type="ECO:0000313" key="4">
    <source>
        <dbReference type="Proteomes" id="UP000824998"/>
    </source>
</evidence>
<dbReference type="InterPro" id="IPR002937">
    <property type="entry name" value="Amino_oxidase"/>
</dbReference>
<name>A0A9P7YDG1_9HELO</name>
<protein>
    <submittedName>
        <fullName evidence="3">Flavin-containing amine oxidoreductase-domain containing protein</fullName>
    </submittedName>
</protein>
<dbReference type="Gene3D" id="3.50.50.60">
    <property type="entry name" value="FAD/NAD(P)-binding domain"/>
    <property type="match status" value="1"/>
</dbReference>
<evidence type="ECO:0000313" key="3">
    <source>
        <dbReference type="EMBL" id="KAG9230988.1"/>
    </source>
</evidence>